<keyword evidence="1" id="KW-0064">Aspartyl protease</keyword>
<protein>
    <recommendedName>
        <fullName evidence="7">Integrase catalytic domain-containing protein</fullName>
    </recommendedName>
</protein>
<feature type="domain" description="Retrovirus-related Pol polyprotein from transposon TNT 1-94-like beta-barrel" evidence="3">
    <location>
        <begin position="502"/>
        <end position="579"/>
    </location>
</feature>
<evidence type="ECO:0000256" key="1">
    <source>
        <dbReference type="ARBA" id="ARBA00022750"/>
    </source>
</evidence>
<dbReference type="CDD" id="cd09272">
    <property type="entry name" value="RNase_HI_RT_Ty1"/>
    <property type="match status" value="1"/>
</dbReference>
<proteinExistence type="predicted"/>
<keyword evidence="6" id="KW-1185">Reference proteome</keyword>
<dbReference type="InterPro" id="IPR057670">
    <property type="entry name" value="SH3_retrovirus"/>
</dbReference>
<dbReference type="Proteomes" id="UP000765509">
    <property type="component" value="Unassembled WGS sequence"/>
</dbReference>
<feature type="domain" description="Retroviral polymerase SH3-like" evidence="4">
    <location>
        <begin position="817"/>
        <end position="879"/>
    </location>
</feature>
<dbReference type="SUPFAM" id="SSF53098">
    <property type="entry name" value="Ribonuclease H-like"/>
    <property type="match status" value="1"/>
</dbReference>
<dbReference type="Pfam" id="PF07727">
    <property type="entry name" value="RVT_2"/>
    <property type="match status" value="1"/>
</dbReference>
<evidence type="ECO:0008006" key="7">
    <source>
        <dbReference type="Google" id="ProtNLM"/>
    </source>
</evidence>
<evidence type="ECO:0000259" key="2">
    <source>
        <dbReference type="Pfam" id="PF07727"/>
    </source>
</evidence>
<dbReference type="Gene3D" id="3.30.420.10">
    <property type="entry name" value="Ribonuclease H-like superfamily/Ribonuclease H"/>
    <property type="match status" value="1"/>
</dbReference>
<dbReference type="InterPro" id="IPR043502">
    <property type="entry name" value="DNA/RNA_pol_sf"/>
</dbReference>
<dbReference type="GO" id="GO:0004190">
    <property type="term" value="F:aspartic-type endopeptidase activity"/>
    <property type="evidence" value="ECO:0007669"/>
    <property type="project" value="UniProtKB-KW"/>
</dbReference>
<evidence type="ECO:0000313" key="5">
    <source>
        <dbReference type="EMBL" id="MBW0536477.1"/>
    </source>
</evidence>
<accession>A0A9Q3FGE2</accession>
<comment type="caution">
    <text evidence="5">The sequence shown here is derived from an EMBL/GenBank/DDBJ whole genome shotgun (WGS) entry which is preliminary data.</text>
</comment>
<dbReference type="InterPro" id="IPR012337">
    <property type="entry name" value="RNaseH-like_sf"/>
</dbReference>
<keyword evidence="1" id="KW-0378">Hydrolase</keyword>
<evidence type="ECO:0000259" key="3">
    <source>
        <dbReference type="Pfam" id="PF22936"/>
    </source>
</evidence>
<name>A0A9Q3FGE2_9BASI</name>
<keyword evidence="1" id="KW-0645">Protease</keyword>
<dbReference type="GO" id="GO:0003676">
    <property type="term" value="F:nucleic acid binding"/>
    <property type="evidence" value="ECO:0007669"/>
    <property type="project" value="InterPro"/>
</dbReference>
<reference evidence="5" key="1">
    <citation type="submission" date="2021-03" db="EMBL/GenBank/DDBJ databases">
        <title>Draft genome sequence of rust myrtle Austropuccinia psidii MF-1, a brazilian biotype.</title>
        <authorList>
            <person name="Quecine M.C."/>
            <person name="Pachon D.M.R."/>
            <person name="Bonatelli M.L."/>
            <person name="Correr F.H."/>
            <person name="Franceschini L.M."/>
            <person name="Leite T.F."/>
            <person name="Margarido G.R.A."/>
            <person name="Almeida C.A."/>
            <person name="Ferrarezi J.A."/>
            <person name="Labate C.A."/>
        </authorList>
    </citation>
    <scope>NUCLEOTIDE SEQUENCE</scope>
    <source>
        <strain evidence="5">MF-1</strain>
    </source>
</reference>
<dbReference type="Pfam" id="PF25597">
    <property type="entry name" value="SH3_retrovirus"/>
    <property type="match status" value="1"/>
</dbReference>
<feature type="domain" description="Reverse transcriptase Ty1/copia-type" evidence="2">
    <location>
        <begin position="1011"/>
        <end position="1193"/>
    </location>
</feature>
<dbReference type="InterPro" id="IPR054722">
    <property type="entry name" value="PolX-like_BBD"/>
</dbReference>
<dbReference type="InterPro" id="IPR013103">
    <property type="entry name" value="RVT_2"/>
</dbReference>
<dbReference type="EMBL" id="AVOT02041211">
    <property type="protein sequence ID" value="MBW0536477.1"/>
    <property type="molecule type" value="Genomic_DNA"/>
</dbReference>
<evidence type="ECO:0000313" key="6">
    <source>
        <dbReference type="Proteomes" id="UP000765509"/>
    </source>
</evidence>
<organism evidence="5 6">
    <name type="scientific">Austropuccinia psidii MF-1</name>
    <dbReference type="NCBI Taxonomy" id="1389203"/>
    <lineage>
        <taxon>Eukaryota</taxon>
        <taxon>Fungi</taxon>
        <taxon>Dikarya</taxon>
        <taxon>Basidiomycota</taxon>
        <taxon>Pucciniomycotina</taxon>
        <taxon>Pucciniomycetes</taxon>
        <taxon>Pucciniales</taxon>
        <taxon>Sphaerophragmiaceae</taxon>
        <taxon>Austropuccinia</taxon>
    </lineage>
</organism>
<sequence>MLGIKVTQNGESITLDQQHFTEALLEQYGMADCRPSPTPLVTNDHLIPATSEEILKLKELKINFRSAVGSINYLSSATRPDLSFAVSTLSQYLDCPGIRHWHAFLHVLRYLKGMQDLGLSYSGNLPKGIVAWSDADWGNCRATRRSVTGFLATFHGFLILWKTPKQPSVSTSTAEAEYKALCDLTSKLLWLKQWCQEANLFVLAEPITIWDVNQSCINTANGDCNFNFNNKRMKHVEIQLHFIKEVVKSATIMLKYTPSSEMLADYLTKCVTASKWKKASYKEINIIISRISDRVFLEVVNPTTTEKANLLWSQIKNQYELVQPVNRGRVWMDWKRCFYNGNLQSYIESCRKLMLELKSVSIKVPNELLYYSLLGELGGDPKLHQYIEVLTLSDDLIEKPDMILTKLQDYVHLIRDNNPPLPSNSATALVSTTDKTYKIIYYCTNGKHNNKSTSHTKNKCWAENPHLKPIRKDNKQRKLEANSYLAKALITSVTTVPEDQIILDCGATHHMFNSRKFFLSLSDPTNIPVTTGDTNSSLKAVGVGKVSLLCDSRPLELDDCLYVPNLKCNLISLLALFKNKLTINRSNNMFSIELNNFTLLSGRIINQLMHISYTIPKAHLTVTSNNLWHQRLGHPGPAVLKKLGLPTNDAMCTVCELNKAHKQPFNKKFEDALSPLDCVHIDLVGPIHPDSISGSQYFLSITVQATSYKITKFLGKKSDTYEEFLTTKTFLENQKDQRLKKLVSNQGGEFLKKRTILDKARCLLNLCNLPSEYWAEAVNTAVLLSNLTPTQSRDSKSPYYLWTGQEPRLNQLRTFGCLAYMAIPKLHCSWKLAPARERGALLGYKNNNTSYRILWLHNKKVAITKHATFEETSFPSLNQDHSRADITTDQQCFTIGKTNPITASGEPQELNNQSPPLEIAKEPHYEEDLPTKTRIEAPQARRIRVIGPRHPTLVNSNIDSLNIIPYSQRANILLTSLDMTPRTFKTALISDDHDLWKEAIDKELEAMIKLKVWEVTGLEDNRKQIGTTWVFKTKQNPVNGKKEYKARLCAQGFTQTPGIDYDKSYAPTGRLNSLRTLIAFAAANNLQFHQLNVKSAFLNAPLTKDVYLSIPQGLNICQHSHCLKLKKAIYGLRQAPLAWYDCLKKWLTSVGFQVCILDPCIFFRSNKPSIWLDLHVDDLGVFGKDVHGFKKEIAL</sequence>
<dbReference type="SUPFAM" id="SSF56672">
    <property type="entry name" value="DNA/RNA polymerases"/>
    <property type="match status" value="1"/>
</dbReference>
<dbReference type="PANTHER" id="PTHR11439:SF467">
    <property type="entry name" value="INTEGRASE CATALYTIC DOMAIN-CONTAINING PROTEIN"/>
    <property type="match status" value="1"/>
</dbReference>
<gene>
    <name evidence="5" type="ORF">O181_076192</name>
</gene>
<dbReference type="PANTHER" id="PTHR11439">
    <property type="entry name" value="GAG-POL-RELATED RETROTRANSPOSON"/>
    <property type="match status" value="1"/>
</dbReference>
<evidence type="ECO:0000259" key="4">
    <source>
        <dbReference type="Pfam" id="PF25597"/>
    </source>
</evidence>
<dbReference type="InterPro" id="IPR036397">
    <property type="entry name" value="RNaseH_sf"/>
</dbReference>
<dbReference type="AlphaFoldDB" id="A0A9Q3FGE2"/>
<dbReference type="Pfam" id="PF22936">
    <property type="entry name" value="Pol_BBD"/>
    <property type="match status" value="1"/>
</dbReference>